<sequence>MKLFIIAAIISSIASAQGSSGLCYGDDSPAGVCVPNDQRPDQPCSGTSPCRGNTNDCTIDAASDGLASCT</sequence>
<name>A0A177DH85_ALTAL</name>
<dbReference type="GeneID" id="29111052"/>
<accession>A0A177DH85</accession>
<evidence type="ECO:0000256" key="1">
    <source>
        <dbReference type="SAM" id="SignalP"/>
    </source>
</evidence>
<keyword evidence="3" id="KW-1185">Reference proteome</keyword>
<organism evidence="2 3">
    <name type="scientific">Alternaria alternata</name>
    <name type="common">Alternaria rot fungus</name>
    <name type="synonym">Torula alternata</name>
    <dbReference type="NCBI Taxonomy" id="5599"/>
    <lineage>
        <taxon>Eukaryota</taxon>
        <taxon>Fungi</taxon>
        <taxon>Dikarya</taxon>
        <taxon>Ascomycota</taxon>
        <taxon>Pezizomycotina</taxon>
        <taxon>Dothideomycetes</taxon>
        <taxon>Pleosporomycetidae</taxon>
        <taxon>Pleosporales</taxon>
        <taxon>Pleosporineae</taxon>
        <taxon>Pleosporaceae</taxon>
        <taxon>Alternaria</taxon>
        <taxon>Alternaria sect. Alternaria</taxon>
        <taxon>Alternaria alternata complex</taxon>
    </lineage>
</organism>
<dbReference type="RefSeq" id="XP_018383610.1">
    <property type="nucleotide sequence ID" value="XM_018525458.1"/>
</dbReference>
<keyword evidence="1" id="KW-0732">Signal</keyword>
<dbReference type="EMBL" id="KV441484">
    <property type="protein sequence ID" value="OAG18189.1"/>
    <property type="molecule type" value="Genomic_DNA"/>
</dbReference>
<dbReference type="VEuPathDB" id="FungiDB:CC77DRAFT_1022417"/>
<protein>
    <submittedName>
        <fullName evidence="2">Uncharacterized protein</fullName>
    </submittedName>
</protein>
<dbReference type="Proteomes" id="UP000077248">
    <property type="component" value="Unassembled WGS sequence"/>
</dbReference>
<feature type="signal peptide" evidence="1">
    <location>
        <begin position="1"/>
        <end position="18"/>
    </location>
</feature>
<evidence type="ECO:0000313" key="2">
    <source>
        <dbReference type="EMBL" id="OAG18189.1"/>
    </source>
</evidence>
<feature type="chain" id="PRO_5008059442" evidence="1">
    <location>
        <begin position="19"/>
        <end position="70"/>
    </location>
</feature>
<reference evidence="2 3" key="1">
    <citation type="submission" date="2016-05" db="EMBL/GenBank/DDBJ databases">
        <title>Comparative analysis of secretome profiles of manganese(II)-oxidizing ascomycete fungi.</title>
        <authorList>
            <consortium name="DOE Joint Genome Institute"/>
            <person name="Zeiner C.A."/>
            <person name="Purvine S.O."/>
            <person name="Zink E.M."/>
            <person name="Wu S."/>
            <person name="Pasa-Tolic L."/>
            <person name="Chaput D.L."/>
            <person name="Haridas S."/>
            <person name="Grigoriev I.V."/>
            <person name="Santelli C.M."/>
            <person name="Hansel C.M."/>
        </authorList>
    </citation>
    <scope>NUCLEOTIDE SEQUENCE [LARGE SCALE GENOMIC DNA]</scope>
    <source>
        <strain evidence="2 3">SRC1lrK2f</strain>
    </source>
</reference>
<gene>
    <name evidence="2" type="ORF">CC77DRAFT_1022417</name>
</gene>
<proteinExistence type="predicted"/>
<dbReference type="AlphaFoldDB" id="A0A177DH85"/>
<dbReference type="KEGG" id="aalt:CC77DRAFT_1022417"/>
<evidence type="ECO:0000313" key="3">
    <source>
        <dbReference type="Proteomes" id="UP000077248"/>
    </source>
</evidence>